<dbReference type="InterPro" id="IPR052709">
    <property type="entry name" value="Transposase-MT_Hybrid"/>
</dbReference>
<dbReference type="PANTHER" id="PTHR46060">
    <property type="entry name" value="MARINER MOS1 TRANSPOSASE-LIKE PROTEIN"/>
    <property type="match status" value="1"/>
</dbReference>
<dbReference type="GO" id="GO:0000014">
    <property type="term" value="F:single-stranded DNA endodeoxyribonuclease activity"/>
    <property type="evidence" value="ECO:0007669"/>
    <property type="project" value="TreeGrafter"/>
</dbReference>
<dbReference type="GO" id="GO:0042800">
    <property type="term" value="F:histone H3K4 methyltransferase activity"/>
    <property type="evidence" value="ECO:0007669"/>
    <property type="project" value="TreeGrafter"/>
</dbReference>
<dbReference type="GO" id="GO:0003690">
    <property type="term" value="F:double-stranded DNA binding"/>
    <property type="evidence" value="ECO:0007669"/>
    <property type="project" value="TreeGrafter"/>
</dbReference>
<dbReference type="STRING" id="597456.A0A0L7R801"/>
<dbReference type="GO" id="GO:0044547">
    <property type="term" value="F:DNA topoisomerase binding"/>
    <property type="evidence" value="ECO:0007669"/>
    <property type="project" value="TreeGrafter"/>
</dbReference>
<reference evidence="1 2" key="1">
    <citation type="submission" date="2015-07" db="EMBL/GenBank/DDBJ databases">
        <title>The genome of Habropoda laboriosa.</title>
        <authorList>
            <person name="Pan H."/>
            <person name="Kapheim K."/>
        </authorList>
    </citation>
    <scope>NUCLEOTIDE SEQUENCE [LARGE SCALE GENOMIC DNA]</scope>
    <source>
        <strain evidence="1">0110345459</strain>
    </source>
</reference>
<proteinExistence type="predicted"/>
<dbReference type="Gene3D" id="3.30.420.10">
    <property type="entry name" value="Ribonuclease H-like superfamily/Ribonuclease H"/>
    <property type="match status" value="1"/>
</dbReference>
<accession>A0A0L7R801</accession>
<dbReference type="GO" id="GO:0006303">
    <property type="term" value="P:double-strand break repair via nonhomologous end joining"/>
    <property type="evidence" value="ECO:0007669"/>
    <property type="project" value="TreeGrafter"/>
</dbReference>
<dbReference type="GO" id="GO:0031297">
    <property type="term" value="P:replication fork processing"/>
    <property type="evidence" value="ECO:0007669"/>
    <property type="project" value="TreeGrafter"/>
</dbReference>
<organism evidence="1 2">
    <name type="scientific">Habropoda laboriosa</name>
    <dbReference type="NCBI Taxonomy" id="597456"/>
    <lineage>
        <taxon>Eukaryota</taxon>
        <taxon>Metazoa</taxon>
        <taxon>Ecdysozoa</taxon>
        <taxon>Arthropoda</taxon>
        <taxon>Hexapoda</taxon>
        <taxon>Insecta</taxon>
        <taxon>Pterygota</taxon>
        <taxon>Neoptera</taxon>
        <taxon>Endopterygota</taxon>
        <taxon>Hymenoptera</taxon>
        <taxon>Apocrita</taxon>
        <taxon>Aculeata</taxon>
        <taxon>Apoidea</taxon>
        <taxon>Anthophila</taxon>
        <taxon>Apidae</taxon>
        <taxon>Habropoda</taxon>
    </lineage>
</organism>
<protein>
    <submittedName>
        <fullName evidence="1">Histone-lysine N-methyltransferase SETMAR</fullName>
    </submittedName>
</protein>
<dbReference type="GO" id="GO:0044774">
    <property type="term" value="P:mitotic DNA integrity checkpoint signaling"/>
    <property type="evidence" value="ECO:0007669"/>
    <property type="project" value="TreeGrafter"/>
</dbReference>
<name>A0A0L7R801_9HYME</name>
<dbReference type="GO" id="GO:0000793">
    <property type="term" value="C:condensed chromosome"/>
    <property type="evidence" value="ECO:0007669"/>
    <property type="project" value="TreeGrafter"/>
</dbReference>
<dbReference type="Proteomes" id="UP000053825">
    <property type="component" value="Unassembled WGS sequence"/>
</dbReference>
<dbReference type="GO" id="GO:0032259">
    <property type="term" value="P:methylation"/>
    <property type="evidence" value="ECO:0007669"/>
    <property type="project" value="UniProtKB-KW"/>
</dbReference>
<dbReference type="GO" id="GO:0015074">
    <property type="term" value="P:DNA integration"/>
    <property type="evidence" value="ECO:0007669"/>
    <property type="project" value="TreeGrafter"/>
</dbReference>
<dbReference type="GO" id="GO:0035861">
    <property type="term" value="C:site of double-strand break"/>
    <property type="evidence" value="ECO:0007669"/>
    <property type="project" value="TreeGrafter"/>
</dbReference>
<sequence>MQFKKSGQIVRVKPHTSLVTRQKLLELGWDVLLHPPYSPDLAPSDFHLFRSILSRTIRTPTTHTHASGFCRCSVVKT</sequence>
<keyword evidence="2" id="KW-1185">Reference proteome</keyword>
<evidence type="ECO:0000313" key="1">
    <source>
        <dbReference type="EMBL" id="KOC67012.1"/>
    </source>
</evidence>
<dbReference type="InterPro" id="IPR036397">
    <property type="entry name" value="RNaseH_sf"/>
</dbReference>
<keyword evidence="1" id="KW-0489">Methyltransferase</keyword>
<dbReference type="EMBL" id="KQ414636">
    <property type="protein sequence ID" value="KOC67012.1"/>
    <property type="molecule type" value="Genomic_DNA"/>
</dbReference>
<gene>
    <name evidence="1" type="ORF">WH47_00834</name>
</gene>
<evidence type="ECO:0000313" key="2">
    <source>
        <dbReference type="Proteomes" id="UP000053825"/>
    </source>
</evidence>
<dbReference type="GO" id="GO:0046975">
    <property type="term" value="F:histone H3K36 methyltransferase activity"/>
    <property type="evidence" value="ECO:0007669"/>
    <property type="project" value="TreeGrafter"/>
</dbReference>
<dbReference type="PANTHER" id="PTHR46060:SF2">
    <property type="entry name" value="HISTONE-LYSINE N-METHYLTRANSFERASE SETMAR"/>
    <property type="match status" value="1"/>
</dbReference>
<dbReference type="GO" id="GO:0003697">
    <property type="term" value="F:single-stranded DNA binding"/>
    <property type="evidence" value="ECO:0007669"/>
    <property type="project" value="TreeGrafter"/>
</dbReference>
<keyword evidence="1" id="KW-0808">Transferase</keyword>
<dbReference type="GO" id="GO:0005634">
    <property type="term" value="C:nucleus"/>
    <property type="evidence" value="ECO:0007669"/>
    <property type="project" value="TreeGrafter"/>
</dbReference>
<dbReference type="AlphaFoldDB" id="A0A0L7R801"/>
<dbReference type="GO" id="GO:0000729">
    <property type="term" value="P:DNA double-strand break processing"/>
    <property type="evidence" value="ECO:0007669"/>
    <property type="project" value="TreeGrafter"/>
</dbReference>